<dbReference type="InterPro" id="IPR031345">
    <property type="entry name" value="T9SS_Plug_N"/>
</dbReference>
<proteinExistence type="predicted"/>
<dbReference type="AlphaFoldDB" id="A0A1I0LZX7"/>
<name>A0A1I0LZX7_9BACT</name>
<feature type="domain" description="Type 9 secretion system plug protein N-terminal" evidence="1">
    <location>
        <begin position="24"/>
        <end position="149"/>
    </location>
</feature>
<organism evidence="2 3">
    <name type="scientific">Prevotella aff. ruminicola Tc2-24</name>
    <dbReference type="NCBI Taxonomy" id="81582"/>
    <lineage>
        <taxon>Bacteria</taxon>
        <taxon>Pseudomonadati</taxon>
        <taxon>Bacteroidota</taxon>
        <taxon>Bacteroidia</taxon>
        <taxon>Bacteroidales</taxon>
        <taxon>Prevotellaceae</taxon>
        <taxon>Prevotella</taxon>
    </lineage>
</organism>
<evidence type="ECO:0000313" key="3">
    <source>
        <dbReference type="Proteomes" id="UP000199373"/>
    </source>
</evidence>
<evidence type="ECO:0000313" key="2">
    <source>
        <dbReference type="EMBL" id="SEV81604.1"/>
    </source>
</evidence>
<keyword evidence="3" id="KW-1185">Reference proteome</keyword>
<gene>
    <name evidence="2" type="ORF">SAMN04487850_0157</name>
</gene>
<dbReference type="EMBL" id="FOIQ01000001">
    <property type="protein sequence ID" value="SEV81604.1"/>
    <property type="molecule type" value="Genomic_DNA"/>
</dbReference>
<evidence type="ECO:0000259" key="1">
    <source>
        <dbReference type="Pfam" id="PF17116"/>
    </source>
</evidence>
<dbReference type="Proteomes" id="UP000199373">
    <property type="component" value="Unassembled WGS sequence"/>
</dbReference>
<sequence>MMSVVFLLLPFLAMAENRIYVPQVKSLQAVVNQDWLSPAVMRLHSDDQLHVSFDELSHDHHRYLYRIERCEADWSAAEEVFESDWLEGFNDNIVEDYQHSINTVVPYTHYSIIFPNERCQLKMSGNYRIHVYEEDEEEDILTVEFMVTEQSMSLSLHATTNTDIDVNQTHQQLTMGLRFCDLVVSNPEEQLQMVITQNGQRFNKRQNIRPTSVNHHGLEWQHCRDLIFDAGNEYRKYEILDTSHPTMGIEHITWDGTHYQAFPFIDEPRPYYIYDQDADGAFYIRNSDNRENDITSDYVWVNYRLKSNLPSKDGCIIIDGHWTTEDPETYIMDYDESSDTYTAQIMQKQGYYSYHYLWMTNNGDTQLLPSEGSFYQTENRYCAYIYYKGTGERTWRLVAYRQLISD</sequence>
<reference evidence="2 3" key="1">
    <citation type="submission" date="2016-10" db="EMBL/GenBank/DDBJ databases">
        <authorList>
            <person name="de Groot N.N."/>
        </authorList>
    </citation>
    <scope>NUCLEOTIDE SEQUENCE [LARGE SCALE GENOMIC DNA]</scope>
    <source>
        <strain evidence="2 3">TC2-24</strain>
    </source>
</reference>
<protein>
    <recommendedName>
        <fullName evidence="1">Type 9 secretion system plug protein N-terminal domain-containing protein</fullName>
    </recommendedName>
</protein>
<accession>A0A1I0LZX7</accession>
<dbReference type="Pfam" id="PF17116">
    <property type="entry name" value="T9SS_plug_1st"/>
    <property type="match status" value="1"/>
</dbReference>